<accession>A0A1I5L1D1</accession>
<evidence type="ECO:0000313" key="2">
    <source>
        <dbReference type="EMBL" id="SFO91129.1"/>
    </source>
</evidence>
<dbReference type="EMBL" id="FOWZ01000001">
    <property type="protein sequence ID" value="SFO91129.1"/>
    <property type="molecule type" value="Genomic_DNA"/>
</dbReference>
<evidence type="ECO:0000313" key="3">
    <source>
        <dbReference type="Proteomes" id="UP000199331"/>
    </source>
</evidence>
<evidence type="ECO:0000259" key="1">
    <source>
        <dbReference type="PROSITE" id="PS01124"/>
    </source>
</evidence>
<dbReference type="Pfam" id="PF12833">
    <property type="entry name" value="HTH_18"/>
    <property type="match status" value="1"/>
</dbReference>
<keyword evidence="3" id="KW-1185">Reference proteome</keyword>
<dbReference type="Proteomes" id="UP000199331">
    <property type="component" value="Unassembled WGS sequence"/>
</dbReference>
<dbReference type="Gene3D" id="1.10.10.60">
    <property type="entry name" value="Homeodomain-like"/>
    <property type="match status" value="1"/>
</dbReference>
<dbReference type="PROSITE" id="PS01124">
    <property type="entry name" value="HTH_ARAC_FAMILY_2"/>
    <property type="match status" value="1"/>
</dbReference>
<dbReference type="AlphaFoldDB" id="A0A1I5L1D1"/>
<organism evidence="2 3">
    <name type="scientific">Qipengyuania nanhaisediminis</name>
    <dbReference type="NCBI Taxonomy" id="604088"/>
    <lineage>
        <taxon>Bacteria</taxon>
        <taxon>Pseudomonadati</taxon>
        <taxon>Pseudomonadota</taxon>
        <taxon>Alphaproteobacteria</taxon>
        <taxon>Sphingomonadales</taxon>
        <taxon>Erythrobacteraceae</taxon>
        <taxon>Qipengyuania</taxon>
    </lineage>
</organism>
<proteinExistence type="predicted"/>
<dbReference type="STRING" id="604088.SAMN04488060_0673"/>
<reference evidence="3" key="1">
    <citation type="submission" date="2016-10" db="EMBL/GenBank/DDBJ databases">
        <authorList>
            <person name="Varghese N."/>
            <person name="Submissions S."/>
        </authorList>
    </citation>
    <scope>NUCLEOTIDE SEQUENCE [LARGE SCALE GENOMIC DNA]</scope>
    <source>
        <strain evidence="3">CGMCC 1.7715</strain>
    </source>
</reference>
<dbReference type="RefSeq" id="WP_090477263.1">
    <property type="nucleotide sequence ID" value="NZ_FOWZ01000001.1"/>
</dbReference>
<dbReference type="SMART" id="SM00342">
    <property type="entry name" value="HTH_ARAC"/>
    <property type="match status" value="1"/>
</dbReference>
<gene>
    <name evidence="2" type="ORF">SAMN04488060_0673</name>
</gene>
<dbReference type="InterPro" id="IPR018060">
    <property type="entry name" value="HTH_AraC"/>
</dbReference>
<dbReference type="OrthoDB" id="2559672at2"/>
<dbReference type="GO" id="GO:0043565">
    <property type="term" value="F:sequence-specific DNA binding"/>
    <property type="evidence" value="ECO:0007669"/>
    <property type="project" value="InterPro"/>
</dbReference>
<name>A0A1I5L1D1_9SPHN</name>
<protein>
    <submittedName>
        <fullName evidence="2">Helix-turn-helix domain-containing protein</fullName>
    </submittedName>
</protein>
<dbReference type="GO" id="GO:0003700">
    <property type="term" value="F:DNA-binding transcription factor activity"/>
    <property type="evidence" value="ECO:0007669"/>
    <property type="project" value="InterPro"/>
</dbReference>
<feature type="domain" description="HTH araC/xylS-type" evidence="1">
    <location>
        <begin position="175"/>
        <end position="274"/>
    </location>
</feature>
<sequence>MVHDQQPETDFDLTVRFFPPPEDLAACLTTVYLLETRIGGGAKVTDYLQPEWGNLRFFCENAPYAKVVNPDAPESSFVDGARFQATGPSSKPVYFEMGETRMWGIGLKPLGWAKLIAKPANESANIITDGEKHPTFRHLADLCELLCEPSQDDEEQFAKLVQVLRENLQPTRDETRIIAIHEAMVDPYLTSIDDFADAAKMHKRTLERLCNRHFGFSPRFLLRRQRMMRSLAAFMLSEGESWSRTIDRHYHDQPHFVREFHEFMGMSPTEYATIDHPILNAFMTERQRIWGSPVQTLDKPRQDLDGGSAS</sequence>